<evidence type="ECO:0000313" key="2">
    <source>
        <dbReference type="Proteomes" id="UP000178570"/>
    </source>
</evidence>
<dbReference type="AlphaFoldDB" id="A0A1G1XLW1"/>
<reference evidence="1 2" key="1">
    <citation type="journal article" date="2016" name="Nat. Commun.">
        <title>Thousands of microbial genomes shed light on interconnected biogeochemical processes in an aquifer system.</title>
        <authorList>
            <person name="Anantharaman K."/>
            <person name="Brown C.T."/>
            <person name="Hug L.A."/>
            <person name="Sharon I."/>
            <person name="Castelle C.J."/>
            <person name="Probst A.J."/>
            <person name="Thomas B.C."/>
            <person name="Singh A."/>
            <person name="Wilkins M.J."/>
            <person name="Karaoz U."/>
            <person name="Brodie E.L."/>
            <person name="Williams K.H."/>
            <person name="Hubbard S.S."/>
            <person name="Banfield J.F."/>
        </authorList>
    </citation>
    <scope>NUCLEOTIDE SEQUENCE [LARGE SCALE GENOMIC DNA]</scope>
</reference>
<comment type="caution">
    <text evidence="1">The sequence shown here is derived from an EMBL/GenBank/DDBJ whole genome shotgun (WGS) entry which is preliminary data.</text>
</comment>
<evidence type="ECO:0000313" key="1">
    <source>
        <dbReference type="EMBL" id="OGY40307.1"/>
    </source>
</evidence>
<name>A0A1G1XLW1_9BACT</name>
<gene>
    <name evidence="1" type="ORF">A2570_03455</name>
</gene>
<proteinExistence type="predicted"/>
<organism evidence="1 2">
    <name type="scientific">Candidatus Brennerbacteria bacterium RIFOXYD1_FULL_41_16</name>
    <dbReference type="NCBI Taxonomy" id="1797529"/>
    <lineage>
        <taxon>Bacteria</taxon>
        <taxon>Candidatus Brenneribacteriota</taxon>
    </lineage>
</organism>
<accession>A0A1G1XLW1</accession>
<protein>
    <submittedName>
        <fullName evidence="1">Uncharacterized protein</fullName>
    </submittedName>
</protein>
<dbReference type="Proteomes" id="UP000178570">
    <property type="component" value="Unassembled WGS sequence"/>
</dbReference>
<sequence>MLPFFLLLIVKELTSRRFPHTGLTEMKISAFHSAEIFQIKIFEMLLNELIIKFRIITAG</sequence>
<dbReference type="EMBL" id="MHHY01000009">
    <property type="protein sequence ID" value="OGY40307.1"/>
    <property type="molecule type" value="Genomic_DNA"/>
</dbReference>